<keyword evidence="1" id="KW-1133">Transmembrane helix</keyword>
<evidence type="ECO:0000256" key="1">
    <source>
        <dbReference type="SAM" id="Phobius"/>
    </source>
</evidence>
<evidence type="ECO:0000313" key="3">
    <source>
        <dbReference type="Proteomes" id="UP000176221"/>
    </source>
</evidence>
<comment type="caution">
    <text evidence="2">The sequence shown here is derived from an EMBL/GenBank/DDBJ whole genome shotgun (WGS) entry which is preliminary data.</text>
</comment>
<keyword evidence="1" id="KW-0812">Transmembrane</keyword>
<dbReference type="AlphaFoldDB" id="A0A1G2N716"/>
<feature type="transmembrane region" description="Helical" evidence="1">
    <location>
        <begin position="42"/>
        <end position="59"/>
    </location>
</feature>
<protein>
    <submittedName>
        <fullName evidence="2">Uncharacterized protein</fullName>
    </submittedName>
</protein>
<keyword evidence="1" id="KW-0472">Membrane</keyword>
<name>A0A1G2N716_9BACT</name>
<dbReference type="EMBL" id="MHRX01000057">
    <property type="protein sequence ID" value="OHA31890.1"/>
    <property type="molecule type" value="Genomic_DNA"/>
</dbReference>
<evidence type="ECO:0000313" key="2">
    <source>
        <dbReference type="EMBL" id="OHA31890.1"/>
    </source>
</evidence>
<reference evidence="2 3" key="1">
    <citation type="journal article" date="2016" name="Nat. Commun.">
        <title>Thousands of microbial genomes shed light on interconnected biogeochemical processes in an aquifer system.</title>
        <authorList>
            <person name="Anantharaman K."/>
            <person name="Brown C.T."/>
            <person name="Hug L.A."/>
            <person name="Sharon I."/>
            <person name="Castelle C.J."/>
            <person name="Probst A.J."/>
            <person name="Thomas B.C."/>
            <person name="Singh A."/>
            <person name="Wilkins M.J."/>
            <person name="Karaoz U."/>
            <person name="Brodie E.L."/>
            <person name="Williams K.H."/>
            <person name="Hubbard S.S."/>
            <person name="Banfield J.F."/>
        </authorList>
    </citation>
    <scope>NUCLEOTIDE SEQUENCE [LARGE SCALE GENOMIC DNA]</scope>
</reference>
<sequence length="76" mass="9042">MEKELLEEIRAEIKIVRKIEEENGKTLRALKRSLLYGRVYRVIYWIVLIGLGVFGYYSIQPYIDNVLDLYQKASLF</sequence>
<accession>A0A1G2N716</accession>
<proteinExistence type="predicted"/>
<dbReference type="Proteomes" id="UP000176221">
    <property type="component" value="Unassembled WGS sequence"/>
</dbReference>
<organism evidence="2 3">
    <name type="scientific">Candidatus Taylorbacteria bacterium RIFCSPLOWO2_01_FULL_45_15b</name>
    <dbReference type="NCBI Taxonomy" id="1802319"/>
    <lineage>
        <taxon>Bacteria</taxon>
        <taxon>Candidatus Tayloriibacteriota</taxon>
    </lineage>
</organism>
<gene>
    <name evidence="2" type="ORF">A2928_02095</name>
</gene>